<feature type="transmembrane region" description="Helical" evidence="5">
    <location>
        <begin position="292"/>
        <end position="314"/>
    </location>
</feature>
<dbReference type="EMBL" id="CCBN010000006">
    <property type="protein sequence ID" value="CDO54039.1"/>
    <property type="molecule type" value="Genomic_DNA"/>
</dbReference>
<dbReference type="InterPro" id="IPR012936">
    <property type="entry name" value="Erv_C"/>
</dbReference>
<organism evidence="8 9">
    <name type="scientific">Geotrichum candidum</name>
    <name type="common">Oospora lactis</name>
    <name type="synonym">Dipodascus geotrichum</name>
    <dbReference type="NCBI Taxonomy" id="1173061"/>
    <lineage>
        <taxon>Eukaryota</taxon>
        <taxon>Fungi</taxon>
        <taxon>Dikarya</taxon>
        <taxon>Ascomycota</taxon>
        <taxon>Saccharomycotina</taxon>
        <taxon>Dipodascomycetes</taxon>
        <taxon>Dipodascales</taxon>
        <taxon>Dipodascaceae</taxon>
        <taxon>Geotrichum</taxon>
    </lineage>
</organism>
<feature type="transmembrane region" description="Helical" evidence="5">
    <location>
        <begin position="29"/>
        <end position="48"/>
    </location>
</feature>
<dbReference type="PANTHER" id="PTHR10984">
    <property type="entry name" value="ENDOPLASMIC RETICULUM-GOLGI INTERMEDIATE COMPARTMENT PROTEIN"/>
    <property type="match status" value="1"/>
</dbReference>
<dbReference type="GO" id="GO:0005789">
    <property type="term" value="C:endoplasmic reticulum membrane"/>
    <property type="evidence" value="ECO:0007669"/>
    <property type="project" value="UniProtKB-SubCell"/>
</dbReference>
<keyword evidence="5" id="KW-0256">Endoplasmic reticulum</keyword>
<keyword evidence="3 5" id="KW-1133">Transmembrane helix</keyword>
<keyword evidence="5" id="KW-0333">Golgi apparatus</keyword>
<dbReference type="GO" id="GO:0006890">
    <property type="term" value="P:retrograde vesicle-mediated transport, Golgi to endoplasmic reticulum"/>
    <property type="evidence" value="ECO:0007669"/>
    <property type="project" value="TreeGrafter"/>
</dbReference>
<reference evidence="8" key="1">
    <citation type="submission" date="2014-03" db="EMBL/GenBank/DDBJ databases">
        <authorList>
            <person name="Casaregola S."/>
        </authorList>
    </citation>
    <scope>NUCLEOTIDE SEQUENCE [LARGE SCALE GENOMIC DNA]</scope>
    <source>
        <strain evidence="8">CLIB 918</strain>
    </source>
</reference>
<dbReference type="OrthoDB" id="5541786at2759"/>
<dbReference type="GO" id="GO:0033116">
    <property type="term" value="C:endoplasmic reticulum-Golgi intermediate compartment membrane"/>
    <property type="evidence" value="ECO:0007669"/>
    <property type="project" value="UniProtKB-SubCell"/>
</dbReference>
<sequence>MDNFMPHSLKSFDAFPKVSSSYSIRSKRGGYVSIILAIGCALFIWIQFAEYLGGIEVHQFTVEKNVGRDMQINIDMTIATNCDKLSANVLDKSLDRLIASEILTFQKTDFNEALKHSDQIRLDDSNLRRETLHGVLKRAKRARHFSKRKENPNGQACRIYGSFPVNKVQGDFHIISKDFFLTHMPDADSMNFTHIIDEFSFGEYYPKLINPLDGIVSYASSPTMAFQYFISIVPTTYKSSTTGRTIVTNQYAVNELLQDRAGKVHPPGLFFKYDIEPVALLITDTRLPFMQFLVRLVNIVGGIIFCTSLAYRFYDKTMTKGLGKVSENDAKEGIIGRDEK</sequence>
<dbReference type="InterPro" id="IPR045888">
    <property type="entry name" value="Erv"/>
</dbReference>
<evidence type="ECO:0000256" key="2">
    <source>
        <dbReference type="ARBA" id="ARBA00022692"/>
    </source>
</evidence>
<protein>
    <recommendedName>
        <fullName evidence="5">Endoplasmic reticulum-Golgi intermediate compartment protein</fullName>
    </recommendedName>
</protein>
<evidence type="ECO:0000313" key="8">
    <source>
        <dbReference type="EMBL" id="CDO54039.1"/>
    </source>
</evidence>
<dbReference type="STRING" id="1173061.A0A0J9XB30"/>
<evidence type="ECO:0000256" key="1">
    <source>
        <dbReference type="ARBA" id="ARBA00004370"/>
    </source>
</evidence>
<dbReference type="Proteomes" id="UP000242525">
    <property type="component" value="Unassembled WGS sequence"/>
</dbReference>
<dbReference type="GO" id="GO:0030134">
    <property type="term" value="C:COPII-coated ER to Golgi transport vesicle"/>
    <property type="evidence" value="ECO:0007669"/>
    <property type="project" value="TreeGrafter"/>
</dbReference>
<dbReference type="InterPro" id="IPR039542">
    <property type="entry name" value="Erv_N"/>
</dbReference>
<evidence type="ECO:0000256" key="3">
    <source>
        <dbReference type="ARBA" id="ARBA00022989"/>
    </source>
</evidence>
<accession>A0A0J9XB30</accession>
<keyword evidence="9" id="KW-1185">Reference proteome</keyword>
<proteinExistence type="inferred from homology"/>
<dbReference type="Pfam" id="PF13850">
    <property type="entry name" value="ERGIC_N"/>
    <property type="match status" value="1"/>
</dbReference>
<evidence type="ECO:0000259" key="6">
    <source>
        <dbReference type="Pfam" id="PF07970"/>
    </source>
</evidence>
<dbReference type="GO" id="GO:0006888">
    <property type="term" value="P:endoplasmic reticulum to Golgi vesicle-mediated transport"/>
    <property type="evidence" value="ECO:0007669"/>
    <property type="project" value="UniProtKB-UniRule"/>
</dbReference>
<comment type="subcellular location">
    <subcellularLocation>
        <location evidence="5">Endoplasmic reticulum membrane</location>
        <topology evidence="5">Multi-pass membrane protein</topology>
    </subcellularLocation>
    <subcellularLocation>
        <location evidence="5">Endoplasmic reticulum-Golgi intermediate compartment membrane</location>
        <topology evidence="5">Multi-pass membrane protein</topology>
    </subcellularLocation>
    <subcellularLocation>
        <location evidence="5">Golgi apparatus membrane</location>
        <topology evidence="5">Multi-pass membrane protein</topology>
    </subcellularLocation>
    <subcellularLocation>
        <location evidence="1">Membrane</location>
    </subcellularLocation>
</comment>
<comment type="similarity">
    <text evidence="5">Belongs to the ERGIC family.</text>
</comment>
<evidence type="ECO:0000259" key="7">
    <source>
        <dbReference type="Pfam" id="PF13850"/>
    </source>
</evidence>
<keyword evidence="4 5" id="KW-0472">Membrane</keyword>
<gene>
    <name evidence="8" type="ORF">BN980_GECA06s03728g</name>
</gene>
<feature type="domain" description="Endoplasmic reticulum vesicle transporter C-terminal" evidence="6">
    <location>
        <begin position="144"/>
        <end position="309"/>
    </location>
</feature>
<evidence type="ECO:0000313" key="9">
    <source>
        <dbReference type="Proteomes" id="UP000242525"/>
    </source>
</evidence>
<keyword evidence="2 5" id="KW-0812">Transmembrane</keyword>
<dbReference type="Pfam" id="PF07970">
    <property type="entry name" value="COPIIcoated_ERV"/>
    <property type="match status" value="1"/>
</dbReference>
<comment type="function">
    <text evidence="5">Plays a role in transport between endoplasmic reticulum and Golgi.</text>
</comment>
<dbReference type="AlphaFoldDB" id="A0A0J9XB30"/>
<dbReference type="GO" id="GO:0000139">
    <property type="term" value="C:Golgi membrane"/>
    <property type="evidence" value="ECO:0007669"/>
    <property type="project" value="UniProtKB-SubCell"/>
</dbReference>
<keyword evidence="5" id="KW-0931">ER-Golgi transport</keyword>
<evidence type="ECO:0000256" key="5">
    <source>
        <dbReference type="RuleBase" id="RU369013"/>
    </source>
</evidence>
<feature type="domain" description="Endoplasmic reticulum vesicle transporter N-terminal" evidence="7">
    <location>
        <begin position="9"/>
        <end position="96"/>
    </location>
</feature>
<dbReference type="PANTHER" id="PTHR10984:SF81">
    <property type="entry name" value="ER-DERIVED VESICLES PROTEIN ERV41"/>
    <property type="match status" value="1"/>
</dbReference>
<name>A0A0J9XB30_GEOCN</name>
<keyword evidence="5" id="KW-0813">Transport</keyword>
<comment type="caution">
    <text evidence="8">The sequence shown here is derived from an EMBL/GenBank/DDBJ whole genome shotgun (WGS) entry which is preliminary data.</text>
</comment>
<evidence type="ECO:0000256" key="4">
    <source>
        <dbReference type="ARBA" id="ARBA00023136"/>
    </source>
</evidence>